<feature type="transmembrane region" description="Helical" evidence="8">
    <location>
        <begin position="262"/>
        <end position="280"/>
    </location>
</feature>
<dbReference type="EMBL" id="PPVL01000009">
    <property type="protein sequence ID" value="NNI79652.1"/>
    <property type="molecule type" value="Genomic_DNA"/>
</dbReference>
<dbReference type="PANTHER" id="PTHR42002:SF2">
    <property type="entry name" value="ANAEROBIC C4-DICARBOXYLATE TRANSPORTER DCUC-RELATED"/>
    <property type="match status" value="1"/>
</dbReference>
<dbReference type="GO" id="GO:0005886">
    <property type="term" value="C:plasma membrane"/>
    <property type="evidence" value="ECO:0007669"/>
    <property type="project" value="UniProtKB-SubCell"/>
</dbReference>
<dbReference type="GO" id="GO:0015556">
    <property type="term" value="F:C4-dicarboxylate transmembrane transporter activity"/>
    <property type="evidence" value="ECO:0007669"/>
    <property type="project" value="InterPro"/>
</dbReference>
<dbReference type="Proteomes" id="UP000540079">
    <property type="component" value="Unassembled WGS sequence"/>
</dbReference>
<dbReference type="InterPro" id="IPR018385">
    <property type="entry name" value="C4_dicarb_anaerob_car-like"/>
</dbReference>
<gene>
    <name evidence="9" type="ORF">C2800_09505</name>
</gene>
<accession>A0A849CK90</accession>
<keyword evidence="6 8" id="KW-1133">Transmembrane helix</keyword>
<evidence type="ECO:0000313" key="9">
    <source>
        <dbReference type="EMBL" id="NNI79652.1"/>
    </source>
</evidence>
<feature type="transmembrane region" description="Helical" evidence="8">
    <location>
        <begin position="94"/>
        <end position="127"/>
    </location>
</feature>
<evidence type="ECO:0000256" key="5">
    <source>
        <dbReference type="ARBA" id="ARBA00022692"/>
    </source>
</evidence>
<evidence type="ECO:0000256" key="1">
    <source>
        <dbReference type="ARBA" id="ARBA00004651"/>
    </source>
</evidence>
<feature type="transmembrane region" description="Helical" evidence="8">
    <location>
        <begin position="336"/>
        <end position="359"/>
    </location>
</feature>
<feature type="transmembrane region" description="Helical" evidence="8">
    <location>
        <begin position="379"/>
        <end position="405"/>
    </location>
</feature>
<keyword evidence="4" id="KW-1003">Cell membrane</keyword>
<name>A0A849CK90_PASMD</name>
<feature type="transmembrane region" description="Helical" evidence="8">
    <location>
        <begin position="180"/>
        <end position="201"/>
    </location>
</feature>
<feature type="transmembrane region" description="Helical" evidence="8">
    <location>
        <begin position="412"/>
        <end position="431"/>
    </location>
</feature>
<sequence>MVALKAIIALTGIIVAVYLLIKKYETRTVLIGVGLFMAIATLNPMGALDAFAKSMTSAGLIMAICSSMGFAYVMKYTQCDTHLVHLLTKPLSGLKFFLIPIATIITFFINIAIPSAAGCAAAVGATLIPVLKSSGVRPATAGAAILAGTFGSMMSPGSSHSAMLSEMSGLTVTQVNLSHAPYTMIAGAIGAVMLTILAIVFKDYGEEHRQAYLLENKESEQNAENMKVNIFYALAPLVPLVILVIGGTSLQKMPGLEWTKMGVPQAMLIGSLYAVVMTRISPVKITNEFFNGMGNSYANVLGIIISASVFVAGLKSTGAIDSAIEFLKHSNEFVRWGATIGPFLMGIVTGSGDAAAIAFNTAVTPHAVELGYTHVNLGMAAAIAGAIGRTASPIAGVTIVCAGLAMVSPVEMVKRTAPGMILAILFLALFML</sequence>
<comment type="subcellular location">
    <subcellularLocation>
        <location evidence="1">Cell membrane</location>
        <topology evidence="1">Multi-pass membrane protein</topology>
    </subcellularLocation>
</comment>
<reference evidence="9 10" key="1">
    <citation type="journal article" date="2018" name="Front. Microbiol.">
        <title>Genetic and Phylogenetic Characteristics of Pasteurella multocida Isolates From Different Host Species.</title>
        <authorList>
            <person name="Peng Z."/>
            <person name="Liang W."/>
            <person name="Wang F."/>
            <person name="Xu Z."/>
            <person name="Xie Z."/>
            <person name="Lian Z."/>
            <person name="Hua L."/>
            <person name="Zhou R."/>
            <person name="Chen H."/>
            <person name="Wu B."/>
        </authorList>
    </citation>
    <scope>NUCLEOTIDE SEQUENCE [LARGE SCALE GENOMIC DNA]</scope>
    <source>
        <strain evidence="9 10">HNA06</strain>
    </source>
</reference>
<organism evidence="9 10">
    <name type="scientific">Pasteurella multocida</name>
    <dbReference type="NCBI Taxonomy" id="747"/>
    <lineage>
        <taxon>Bacteria</taxon>
        <taxon>Pseudomonadati</taxon>
        <taxon>Pseudomonadota</taxon>
        <taxon>Gammaproteobacteria</taxon>
        <taxon>Pasteurellales</taxon>
        <taxon>Pasteurellaceae</taxon>
        <taxon>Pasteurella</taxon>
    </lineage>
</organism>
<feature type="transmembrane region" description="Helical" evidence="8">
    <location>
        <begin position="230"/>
        <end position="250"/>
    </location>
</feature>
<dbReference type="AlphaFoldDB" id="A0A849CK90"/>
<evidence type="ECO:0000313" key="10">
    <source>
        <dbReference type="Proteomes" id="UP000540079"/>
    </source>
</evidence>
<evidence type="ECO:0000256" key="2">
    <source>
        <dbReference type="ARBA" id="ARBA00005275"/>
    </source>
</evidence>
<feature type="transmembrane region" description="Helical" evidence="8">
    <location>
        <begin position="6"/>
        <end position="21"/>
    </location>
</feature>
<keyword evidence="7 8" id="KW-0472">Membrane</keyword>
<protein>
    <submittedName>
        <fullName evidence="9">C4-dicarboxylate ABC transporter</fullName>
    </submittedName>
</protein>
<evidence type="ECO:0000256" key="3">
    <source>
        <dbReference type="ARBA" id="ARBA00022448"/>
    </source>
</evidence>
<keyword evidence="5 8" id="KW-0812">Transmembrane</keyword>
<proteinExistence type="inferred from homology"/>
<evidence type="ECO:0000256" key="7">
    <source>
        <dbReference type="ARBA" id="ARBA00023136"/>
    </source>
</evidence>
<dbReference type="NCBIfam" id="NF037994">
    <property type="entry name" value="DcuC_1"/>
    <property type="match status" value="1"/>
</dbReference>
<feature type="transmembrane region" description="Helical" evidence="8">
    <location>
        <begin position="54"/>
        <end position="73"/>
    </location>
</feature>
<dbReference type="PANTHER" id="PTHR42002">
    <property type="entry name" value="ANAEROBIC C4-DICARBOXYLATE TRANSPORTER DCUC-RELATED"/>
    <property type="match status" value="1"/>
</dbReference>
<dbReference type="InterPro" id="IPR004669">
    <property type="entry name" value="C4_dicarb_anaerob_car"/>
</dbReference>
<keyword evidence="3" id="KW-0813">Transport</keyword>
<evidence type="ECO:0000256" key="6">
    <source>
        <dbReference type="ARBA" id="ARBA00022989"/>
    </source>
</evidence>
<dbReference type="RefSeq" id="WP_014668597.1">
    <property type="nucleotide sequence ID" value="NZ_CP030096.1"/>
</dbReference>
<feature type="transmembrane region" description="Helical" evidence="8">
    <location>
        <begin position="28"/>
        <end position="48"/>
    </location>
</feature>
<dbReference type="Pfam" id="PF03606">
    <property type="entry name" value="DcuC"/>
    <property type="match status" value="1"/>
</dbReference>
<evidence type="ECO:0000256" key="4">
    <source>
        <dbReference type="ARBA" id="ARBA00022475"/>
    </source>
</evidence>
<dbReference type="NCBIfam" id="TIGR00771">
    <property type="entry name" value="DcuC"/>
    <property type="match status" value="1"/>
</dbReference>
<comment type="caution">
    <text evidence="9">The sequence shown here is derived from an EMBL/GenBank/DDBJ whole genome shotgun (WGS) entry which is preliminary data.</text>
</comment>
<feature type="transmembrane region" description="Helical" evidence="8">
    <location>
        <begin position="300"/>
        <end position="324"/>
    </location>
</feature>
<comment type="similarity">
    <text evidence="2">Belongs to the DcuC/DcuD transporter (TC 2.A.61) family.</text>
</comment>
<evidence type="ECO:0000256" key="8">
    <source>
        <dbReference type="SAM" id="Phobius"/>
    </source>
</evidence>